<dbReference type="EMBL" id="QNRE01000001">
    <property type="protein sequence ID" value="RBO96694.1"/>
    <property type="molecule type" value="Genomic_DNA"/>
</dbReference>
<organism evidence="1 2">
    <name type="scientific">Nocardia puris</name>
    <dbReference type="NCBI Taxonomy" id="208602"/>
    <lineage>
        <taxon>Bacteria</taxon>
        <taxon>Bacillati</taxon>
        <taxon>Actinomycetota</taxon>
        <taxon>Actinomycetes</taxon>
        <taxon>Mycobacteriales</taxon>
        <taxon>Nocardiaceae</taxon>
        <taxon>Nocardia</taxon>
    </lineage>
</organism>
<sequence length="153" mass="15778">MIAILGQVATDRVRSSGFVCSRRVNTVGQASNGVASKLLFLMPCLVSHTPVSTDDHEGPEMVVCGAMEDCPTVPSLASFSRFGAFASTILSYMAPSMPMTTTLTESSPVPGDPDDPVPGWAAAPPAPVISAAATATITLVFVLALPAMIDLIV</sequence>
<name>A0A366E5A6_9NOCA</name>
<reference evidence="1 2" key="1">
    <citation type="submission" date="2018-06" db="EMBL/GenBank/DDBJ databases">
        <title>Genomic Encyclopedia of Type Strains, Phase IV (KMG-IV): sequencing the most valuable type-strain genomes for metagenomic binning, comparative biology and taxonomic classification.</title>
        <authorList>
            <person name="Goeker M."/>
        </authorList>
    </citation>
    <scope>NUCLEOTIDE SEQUENCE [LARGE SCALE GENOMIC DNA]</scope>
    <source>
        <strain evidence="1 2">DSM 44599</strain>
    </source>
</reference>
<evidence type="ECO:0000313" key="1">
    <source>
        <dbReference type="EMBL" id="RBO96694.1"/>
    </source>
</evidence>
<protein>
    <submittedName>
        <fullName evidence="1">Uncharacterized protein</fullName>
    </submittedName>
</protein>
<gene>
    <name evidence="1" type="ORF">DFR74_101710</name>
</gene>
<evidence type="ECO:0000313" key="2">
    <source>
        <dbReference type="Proteomes" id="UP000252586"/>
    </source>
</evidence>
<comment type="caution">
    <text evidence="1">The sequence shown here is derived from an EMBL/GenBank/DDBJ whole genome shotgun (WGS) entry which is preliminary data.</text>
</comment>
<keyword evidence="2" id="KW-1185">Reference proteome</keyword>
<dbReference type="Proteomes" id="UP000252586">
    <property type="component" value="Unassembled WGS sequence"/>
</dbReference>
<proteinExistence type="predicted"/>
<dbReference type="AlphaFoldDB" id="A0A366E5A6"/>
<accession>A0A366E5A6</accession>